<dbReference type="AlphaFoldDB" id="A0A919ST10"/>
<reference evidence="1" key="1">
    <citation type="submission" date="2021-03" db="EMBL/GenBank/DDBJ databases">
        <title>Whole genome shotgun sequence of Actinoplanes consettensis NBRC 14913.</title>
        <authorList>
            <person name="Komaki H."/>
            <person name="Tamura T."/>
        </authorList>
    </citation>
    <scope>NUCLEOTIDE SEQUENCE</scope>
    <source>
        <strain evidence="1">NBRC 14913</strain>
    </source>
</reference>
<keyword evidence="2" id="KW-1185">Reference proteome</keyword>
<proteinExistence type="predicted"/>
<dbReference type="RefSeq" id="WP_212999669.1">
    <property type="nucleotide sequence ID" value="NZ_BAAATW010000010.1"/>
</dbReference>
<evidence type="ECO:0000313" key="2">
    <source>
        <dbReference type="Proteomes" id="UP000680865"/>
    </source>
</evidence>
<dbReference type="Proteomes" id="UP000680865">
    <property type="component" value="Unassembled WGS sequence"/>
</dbReference>
<comment type="caution">
    <text evidence="1">The sequence shown here is derived from an EMBL/GenBank/DDBJ whole genome shotgun (WGS) entry which is preliminary data.</text>
</comment>
<dbReference type="InterPro" id="IPR036890">
    <property type="entry name" value="HATPase_C_sf"/>
</dbReference>
<evidence type="ECO:0000313" key="1">
    <source>
        <dbReference type="EMBL" id="GIM76398.1"/>
    </source>
</evidence>
<protein>
    <recommendedName>
        <fullName evidence="3">Histidine kinase/HSP90-like ATPase domain-containing protein</fullName>
    </recommendedName>
</protein>
<dbReference type="EMBL" id="BOQP01000027">
    <property type="protein sequence ID" value="GIM76398.1"/>
    <property type="molecule type" value="Genomic_DNA"/>
</dbReference>
<gene>
    <name evidence="1" type="ORF">Aco04nite_50220</name>
</gene>
<dbReference type="Gene3D" id="3.30.565.10">
    <property type="entry name" value="Histidine kinase-like ATPase, C-terminal domain"/>
    <property type="match status" value="1"/>
</dbReference>
<accession>A0A919ST10</accession>
<sequence>MGSVRPPPGIEELQAWTLQDAAQLRVMRGSLFATVTGQDLVAQFTLGGVADRMVLVATELATNALVTGLPPTTVRLCRCGADFVLDVVDGDLRTLPGSAAVEESGNTPLWLRMAQRFSSEVGWYVTGSGRHVWARFHDDEHQEDR</sequence>
<organism evidence="1 2">
    <name type="scientific">Winogradskya consettensis</name>
    <dbReference type="NCBI Taxonomy" id="113560"/>
    <lineage>
        <taxon>Bacteria</taxon>
        <taxon>Bacillati</taxon>
        <taxon>Actinomycetota</taxon>
        <taxon>Actinomycetes</taxon>
        <taxon>Micromonosporales</taxon>
        <taxon>Micromonosporaceae</taxon>
        <taxon>Winogradskya</taxon>
    </lineage>
</organism>
<name>A0A919ST10_9ACTN</name>
<evidence type="ECO:0008006" key="3">
    <source>
        <dbReference type="Google" id="ProtNLM"/>
    </source>
</evidence>